<accession>A0A069NLX5</accession>
<evidence type="ECO:0000313" key="3">
    <source>
        <dbReference type="Proteomes" id="UP000027439"/>
    </source>
</evidence>
<reference evidence="2 3" key="2">
    <citation type="submission" date="2014-03" db="EMBL/GenBank/DDBJ databases">
        <title>Draft Genome Sequences of Four Burkholderia Strains.</title>
        <authorList>
            <person name="Liu X.Y."/>
            <person name="Li C.X."/>
            <person name="Xu J.H."/>
        </authorList>
    </citation>
    <scope>NUCLEOTIDE SEQUENCE [LARGE SCALE GENOMIC DNA]</scope>
    <source>
        <strain evidence="2 3">R27</strain>
    </source>
</reference>
<dbReference type="AlphaFoldDB" id="A0A069NLX5"/>
<dbReference type="RefSeq" id="WP_035970415.1">
    <property type="nucleotide sequence ID" value="NZ_BMEG01000013.1"/>
</dbReference>
<proteinExistence type="predicted"/>
<reference evidence="1" key="1">
    <citation type="journal article" date="2014" name="Int. J. Syst. Evol. Microbiol.">
        <title>Complete genome of a new Firmicutes species belonging to the dominant human colonic microbiota ('Ruminococcus bicirculans') reveals two chromosomes and a selective capacity to utilize plant glucans.</title>
        <authorList>
            <consortium name="NISC Comparative Sequencing Program"/>
            <person name="Wegmann U."/>
            <person name="Louis P."/>
            <person name="Goesmann A."/>
            <person name="Henrissat B."/>
            <person name="Duncan S.H."/>
            <person name="Flint H.J."/>
        </authorList>
    </citation>
    <scope>NUCLEOTIDE SEQUENCE</scope>
    <source>
        <strain evidence="1">CGMCC 1.11013</strain>
    </source>
</reference>
<organism evidence="2 3">
    <name type="scientific">Caballeronia grimmiae</name>
    <dbReference type="NCBI Taxonomy" id="1071679"/>
    <lineage>
        <taxon>Bacteria</taxon>
        <taxon>Pseudomonadati</taxon>
        <taxon>Pseudomonadota</taxon>
        <taxon>Betaproteobacteria</taxon>
        <taxon>Burkholderiales</taxon>
        <taxon>Burkholderiaceae</taxon>
        <taxon>Caballeronia</taxon>
    </lineage>
</organism>
<dbReference type="EMBL" id="BMEG01000013">
    <property type="protein sequence ID" value="GGD93673.1"/>
    <property type="molecule type" value="Genomic_DNA"/>
</dbReference>
<reference evidence="1" key="4">
    <citation type="submission" date="2024-05" db="EMBL/GenBank/DDBJ databases">
        <authorList>
            <person name="Sun Q."/>
            <person name="Zhou Y."/>
        </authorList>
    </citation>
    <scope>NUCLEOTIDE SEQUENCE</scope>
    <source>
        <strain evidence="1">CGMCC 1.11013</strain>
    </source>
</reference>
<evidence type="ECO:0000313" key="2">
    <source>
        <dbReference type="EMBL" id="KDR26026.1"/>
    </source>
</evidence>
<dbReference type="EMBL" id="JFHE01000061">
    <property type="protein sequence ID" value="KDR26026.1"/>
    <property type="molecule type" value="Genomic_DNA"/>
</dbReference>
<evidence type="ECO:0000313" key="4">
    <source>
        <dbReference type="Proteomes" id="UP000597138"/>
    </source>
</evidence>
<gene>
    <name evidence="2" type="ORF">BG57_28430</name>
    <name evidence="1" type="ORF">GCM10010985_55510</name>
</gene>
<keyword evidence="4" id="KW-1185">Reference proteome</keyword>
<sequence length="89" mass="9705">MSFILGLPKDQAAAEVALTPQFDPLEQPIGDGVLKRTLLRDVAPLVQCRSNDDAIIRAADSKPTTTDDETLHAILSDSLQTIVLQHVER</sequence>
<evidence type="ECO:0000313" key="1">
    <source>
        <dbReference type="EMBL" id="GGD93673.1"/>
    </source>
</evidence>
<comment type="caution">
    <text evidence="2">The sequence shown here is derived from an EMBL/GenBank/DDBJ whole genome shotgun (WGS) entry which is preliminary data.</text>
</comment>
<protein>
    <submittedName>
        <fullName evidence="2">Uncharacterized protein</fullName>
    </submittedName>
</protein>
<dbReference type="Proteomes" id="UP000027439">
    <property type="component" value="Unassembled WGS sequence"/>
</dbReference>
<dbReference type="Proteomes" id="UP000597138">
    <property type="component" value="Unassembled WGS sequence"/>
</dbReference>
<name>A0A069NLX5_9BURK</name>
<reference evidence="4" key="3">
    <citation type="journal article" date="2019" name="Int. J. Syst. Evol. Microbiol.">
        <title>The Global Catalogue of Microorganisms (GCM) 10K type strain sequencing project: providing services to taxonomists for standard genome sequencing and annotation.</title>
        <authorList>
            <consortium name="The Broad Institute Genomics Platform"/>
            <consortium name="The Broad Institute Genome Sequencing Center for Infectious Disease"/>
            <person name="Wu L."/>
            <person name="Ma J."/>
        </authorList>
    </citation>
    <scope>NUCLEOTIDE SEQUENCE [LARGE SCALE GENOMIC DNA]</scope>
    <source>
        <strain evidence="4">CGMCC 1.11013</strain>
    </source>
</reference>